<evidence type="ECO:0000256" key="1">
    <source>
        <dbReference type="SAM" id="Phobius"/>
    </source>
</evidence>
<keyword evidence="1" id="KW-0812">Transmembrane</keyword>
<keyword evidence="1" id="KW-1133">Transmembrane helix</keyword>
<organism evidence="2 3">
    <name type="scientific">Streptantibioticus ferralitis</name>
    <dbReference type="NCBI Taxonomy" id="236510"/>
    <lineage>
        <taxon>Bacteria</taxon>
        <taxon>Bacillati</taxon>
        <taxon>Actinomycetota</taxon>
        <taxon>Actinomycetes</taxon>
        <taxon>Kitasatosporales</taxon>
        <taxon>Streptomycetaceae</taxon>
        <taxon>Streptantibioticus</taxon>
    </lineage>
</organism>
<sequence length="141" mass="15809">FSELIDDGRELGVRAHSNRELVAAPGRWVGMVMTASLLFMAVLVLVPFLMASARQVVLRSGRPAWLHRRLAKRRPQVGLGLGAVVTEELHAFFNANKRVQVEQRRVEMVLRDDDQDGAPPRMGIDLDAGTAVVQHRHRDVR</sequence>
<dbReference type="Pfam" id="PF19690">
    <property type="entry name" value="DUF6191"/>
    <property type="match status" value="1"/>
</dbReference>
<gene>
    <name evidence="2" type="ORF">P2L57_39535</name>
</gene>
<dbReference type="InterPro" id="IPR045684">
    <property type="entry name" value="DUF6191"/>
</dbReference>
<feature type="transmembrane region" description="Helical" evidence="1">
    <location>
        <begin position="28"/>
        <end position="50"/>
    </location>
</feature>
<dbReference type="RefSeq" id="WP_275823389.1">
    <property type="nucleotide sequence ID" value="NZ_BAAANM010000063.1"/>
</dbReference>
<dbReference type="Proteomes" id="UP001220022">
    <property type="component" value="Unassembled WGS sequence"/>
</dbReference>
<comment type="caution">
    <text evidence="2">The sequence shown here is derived from an EMBL/GenBank/DDBJ whole genome shotgun (WGS) entry which is preliminary data.</text>
</comment>
<keyword evidence="3" id="KW-1185">Reference proteome</keyword>
<dbReference type="EMBL" id="JARHTQ010000072">
    <property type="protein sequence ID" value="MDF2261593.1"/>
    <property type="molecule type" value="Genomic_DNA"/>
</dbReference>
<name>A0ABT5ZCN7_9ACTN</name>
<keyword evidence="1" id="KW-0472">Membrane</keyword>
<protein>
    <submittedName>
        <fullName evidence="2">DUF6191 domain-containing protein</fullName>
    </submittedName>
</protein>
<evidence type="ECO:0000313" key="2">
    <source>
        <dbReference type="EMBL" id="MDF2261593.1"/>
    </source>
</evidence>
<proteinExistence type="predicted"/>
<evidence type="ECO:0000313" key="3">
    <source>
        <dbReference type="Proteomes" id="UP001220022"/>
    </source>
</evidence>
<reference evidence="2 3" key="1">
    <citation type="submission" date="2023-03" db="EMBL/GenBank/DDBJ databases">
        <title>Draft genome sequence of type strain Streptomyces ferralitis JCM 14344.</title>
        <authorList>
            <person name="Klaysubun C."/>
            <person name="Duangmal K."/>
        </authorList>
    </citation>
    <scope>NUCLEOTIDE SEQUENCE [LARGE SCALE GENOMIC DNA]</scope>
    <source>
        <strain evidence="2 3">JCM 14344</strain>
    </source>
</reference>
<accession>A0ABT5ZCN7</accession>
<feature type="non-terminal residue" evidence="2">
    <location>
        <position position="1"/>
    </location>
</feature>